<feature type="compositionally biased region" description="Basic and acidic residues" evidence="2">
    <location>
        <begin position="346"/>
        <end position="366"/>
    </location>
</feature>
<organism evidence="4 5">
    <name type="scientific">Cichlidogyrus casuarinus</name>
    <dbReference type="NCBI Taxonomy" id="1844966"/>
    <lineage>
        <taxon>Eukaryota</taxon>
        <taxon>Metazoa</taxon>
        <taxon>Spiralia</taxon>
        <taxon>Lophotrochozoa</taxon>
        <taxon>Platyhelminthes</taxon>
        <taxon>Monogenea</taxon>
        <taxon>Monopisthocotylea</taxon>
        <taxon>Dactylogyridea</taxon>
        <taxon>Ancyrocephalidae</taxon>
        <taxon>Cichlidogyrus</taxon>
    </lineage>
</organism>
<dbReference type="InterPro" id="IPR008942">
    <property type="entry name" value="ENTH_VHS"/>
</dbReference>
<dbReference type="Gene3D" id="1.20.58.150">
    <property type="entry name" value="ANTH domain"/>
    <property type="match status" value="1"/>
</dbReference>
<feature type="compositionally biased region" description="Basic residues" evidence="2">
    <location>
        <begin position="501"/>
        <end position="510"/>
    </location>
</feature>
<evidence type="ECO:0000313" key="5">
    <source>
        <dbReference type="Proteomes" id="UP001626550"/>
    </source>
</evidence>
<feature type="compositionally biased region" description="Basic and acidic residues" evidence="2">
    <location>
        <begin position="648"/>
        <end position="658"/>
    </location>
</feature>
<keyword evidence="5" id="KW-1185">Reference proteome</keyword>
<dbReference type="AlphaFoldDB" id="A0ABD2PY52"/>
<evidence type="ECO:0000259" key="3">
    <source>
        <dbReference type="PROSITE" id="PS50942"/>
    </source>
</evidence>
<dbReference type="PANTHER" id="PTHR22951">
    <property type="entry name" value="CLATHRIN ASSEMBLY PROTEIN"/>
    <property type="match status" value="1"/>
</dbReference>
<sequence>MANMNISTKAAGKMVKQLAGSGTGQSLMDRVVQAKYSLAGSGLGKAVAKATTVELTAPKRKHLDYLINCSSEPNVSIPLLASLLVERIQETSWAAVFKTLITTHNLMNFGNEKFSQYLASNSCTMYLPNFNDKTSAISYEMSLFIRKYSKYVEEKTTSYRAMAFDFCKLLKALPVLEKQINVLLEFEAVTKDINNPIITAAFVLLYKDLIRLFASFNEGMINLIEKYFTLKRKECKVGMKLYHHFPKIMDKVTEFLTVAENLGIGERDSLGLMPVPDKVINAMEKHLALLEKKKKKDEEDEDDDEEESKKSKQKKHTTKVKMTVKMPSSPAKSKRPETPPQEEETDIFKRPQKAPEPKKSPEKTPEEEPSSSKNDKTDSKPIVTIGPADPESSSDEEVVGLPDDIQKEIIAAATCHYAETNLKTPKVKRKTRSDVSSDDESLSRNSKKKSSRAVSSDSESESKKKAHKKKKKYSSDSEEKAKSKKKGKKLDLSDSEAETSHKKKKHKKKKQDSSDDEDEQVVKTSKKKKKQKSLSSSAESDASPKKSKKKTKKYESDSEEEKKSKKKSKKPVNSDDEGKSKKKTKKQDDDSVDSEEKKENKSKKKTKKRSDSDCEEEQAEKPKASHVNDLIDLDFAASAEANNGTEQGNEKEQVKPKQNEPTLVIDPETGLPTFSVS</sequence>
<proteinExistence type="inferred from homology"/>
<dbReference type="GO" id="GO:0016192">
    <property type="term" value="P:vesicle-mediated transport"/>
    <property type="evidence" value="ECO:0007669"/>
    <property type="project" value="UniProtKB-ARBA"/>
</dbReference>
<name>A0ABD2PY52_9PLAT</name>
<dbReference type="InterPro" id="IPR045192">
    <property type="entry name" value="AP180-like"/>
</dbReference>
<dbReference type="InterPro" id="IPR014712">
    <property type="entry name" value="ANTH_dom_sf"/>
</dbReference>
<feature type="domain" description="ENTH" evidence="3">
    <location>
        <begin position="35"/>
        <end position="166"/>
    </location>
</feature>
<dbReference type="InterPro" id="IPR011417">
    <property type="entry name" value="ANTH_dom"/>
</dbReference>
<evidence type="ECO:0000256" key="2">
    <source>
        <dbReference type="SAM" id="MobiDB-lite"/>
    </source>
</evidence>
<evidence type="ECO:0000256" key="1">
    <source>
        <dbReference type="ARBA" id="ARBA00008011"/>
    </source>
</evidence>
<dbReference type="Gene3D" id="1.25.40.90">
    <property type="match status" value="1"/>
</dbReference>
<comment type="caution">
    <text evidence="4">The sequence shown here is derived from an EMBL/GenBank/DDBJ whole genome shotgun (WGS) entry which is preliminary data.</text>
</comment>
<accession>A0ABD2PY52</accession>
<dbReference type="SUPFAM" id="SSF89009">
    <property type="entry name" value="GAT-like domain"/>
    <property type="match status" value="1"/>
</dbReference>
<dbReference type="PROSITE" id="PS50942">
    <property type="entry name" value="ENTH"/>
    <property type="match status" value="1"/>
</dbReference>
<evidence type="ECO:0000313" key="4">
    <source>
        <dbReference type="EMBL" id="KAL3312347.1"/>
    </source>
</evidence>
<dbReference type="EMBL" id="JBJKFK010001736">
    <property type="protein sequence ID" value="KAL3312347.1"/>
    <property type="molecule type" value="Genomic_DNA"/>
</dbReference>
<gene>
    <name evidence="4" type="ORF">Ciccas_009061</name>
</gene>
<dbReference type="InterPro" id="IPR013809">
    <property type="entry name" value="ENTH"/>
</dbReference>
<dbReference type="SMART" id="SM00273">
    <property type="entry name" value="ENTH"/>
    <property type="match status" value="1"/>
</dbReference>
<feature type="compositionally biased region" description="Basic and acidic residues" evidence="2">
    <location>
        <begin position="553"/>
        <end position="563"/>
    </location>
</feature>
<dbReference type="FunFam" id="1.25.40.90:FF:000017">
    <property type="entry name" value="Phosphatidylinositol-binding clathrin assembly protein LAP"/>
    <property type="match status" value="1"/>
</dbReference>
<dbReference type="Pfam" id="PF07651">
    <property type="entry name" value="ANTH"/>
    <property type="match status" value="1"/>
</dbReference>
<protein>
    <recommendedName>
        <fullName evidence="3">ENTH domain-containing protein</fullName>
    </recommendedName>
</protein>
<reference evidence="4 5" key="1">
    <citation type="submission" date="2024-11" db="EMBL/GenBank/DDBJ databases">
        <title>Adaptive evolution of stress response genes in parasites aligns with host niche diversity.</title>
        <authorList>
            <person name="Hahn C."/>
            <person name="Resl P."/>
        </authorList>
    </citation>
    <scope>NUCLEOTIDE SEQUENCE [LARGE SCALE GENOMIC DNA]</scope>
    <source>
        <strain evidence="4">EGGRZ-B1_66</strain>
        <tissue evidence="4">Body</tissue>
    </source>
</reference>
<comment type="similarity">
    <text evidence="1">Belongs to the PICALM/SNAP91 family.</text>
</comment>
<dbReference type="SUPFAM" id="SSF48464">
    <property type="entry name" value="ENTH/VHS domain"/>
    <property type="match status" value="1"/>
</dbReference>
<feature type="region of interest" description="Disordered" evidence="2">
    <location>
        <begin position="416"/>
        <end position="677"/>
    </location>
</feature>
<dbReference type="Proteomes" id="UP001626550">
    <property type="component" value="Unassembled WGS sequence"/>
</dbReference>
<dbReference type="PANTHER" id="PTHR22951:SF5">
    <property type="entry name" value="PHOSPHATIDYLINOSITOL-BINDING CLATHRIN ASSEMBLY PROTEIN LAP"/>
    <property type="match status" value="1"/>
</dbReference>
<feature type="compositionally biased region" description="Basic and acidic residues" evidence="2">
    <location>
        <begin position="586"/>
        <end position="599"/>
    </location>
</feature>
<feature type="region of interest" description="Disordered" evidence="2">
    <location>
        <begin position="291"/>
        <end position="402"/>
    </location>
</feature>